<dbReference type="SUPFAM" id="SSF53474">
    <property type="entry name" value="alpha/beta-Hydrolases"/>
    <property type="match status" value="1"/>
</dbReference>
<evidence type="ECO:0000313" key="6">
    <source>
        <dbReference type="EMBL" id="RDC61807.1"/>
    </source>
</evidence>
<sequence>MKKTAVLLTFGLFSCASLSFFPGLAQEPGKFNYDESQVGTYTLPPLLQTTGGQKITSATQWNTTQRPALLKLFADNVYGRLPGKPAGMHYKVVSEDKQALGGKAILKQVTIYFTPADTGASMDVLLFLPKQAKGPVPVFAGLNFKGNHTVHPDPQIKVTSRWVAEDKNAGITGNRANEQTRGLQASRWVVEEIIARGYGLATAYYGDLEPDYPEGYKTGIRTQLRKNLKIQPNEWGAIGAWAWGMSRMLDYLETEPAVNAKKVALQGHSRIGKAALWAGVNDPRFAIIISNESGEGGAALARRWYGETVARLNEAFPHWFSPNYRKFDHNPNQMPVDQHQLLALVAPRPLYVASAQEDQWSDPKGEFLSAQATAPVYALFGKKGIDSSAMPGLNQPVGETVRYHNRSGKHDVTLYDWQQYLSFADKHFGQAQ</sequence>
<evidence type="ECO:0000256" key="1">
    <source>
        <dbReference type="ARBA" id="ARBA00022487"/>
    </source>
</evidence>
<accession>A0A369QEX9</accession>
<proteinExistence type="predicted"/>
<comment type="caution">
    <text evidence="6">The sequence shown here is derived from an EMBL/GenBank/DDBJ whole genome shotgun (WGS) entry which is preliminary data.</text>
</comment>
<keyword evidence="1" id="KW-0719">Serine esterase</keyword>
<keyword evidence="6" id="KW-0326">Glycosidase</keyword>
<gene>
    <name evidence="6" type="ORF">AHMF7616_00396</name>
</gene>
<reference evidence="6 7" key="1">
    <citation type="submission" date="2018-04" db="EMBL/GenBank/DDBJ databases">
        <title>Adhaeribacter sp. HMF7616 genome sequencing and assembly.</title>
        <authorList>
            <person name="Kang H."/>
            <person name="Kang J."/>
            <person name="Cha I."/>
            <person name="Kim H."/>
            <person name="Joh K."/>
        </authorList>
    </citation>
    <scope>NUCLEOTIDE SEQUENCE [LARGE SCALE GENOMIC DNA]</scope>
    <source>
        <strain evidence="6 7">HMF7616</strain>
    </source>
</reference>
<dbReference type="EC" id="3.2.1.8" evidence="6"/>
<dbReference type="GO" id="GO:0031176">
    <property type="term" value="F:endo-1,4-beta-xylanase activity"/>
    <property type="evidence" value="ECO:0007669"/>
    <property type="project" value="UniProtKB-EC"/>
</dbReference>
<evidence type="ECO:0000313" key="7">
    <source>
        <dbReference type="Proteomes" id="UP000253919"/>
    </source>
</evidence>
<keyword evidence="3 6" id="KW-0378">Hydrolase</keyword>
<keyword evidence="7" id="KW-1185">Reference proteome</keyword>
<keyword evidence="6" id="KW-0858">Xylan degradation</keyword>
<evidence type="ECO:0000256" key="4">
    <source>
        <dbReference type="SAM" id="SignalP"/>
    </source>
</evidence>
<dbReference type="GO" id="GO:0045493">
    <property type="term" value="P:xylan catabolic process"/>
    <property type="evidence" value="ECO:0007669"/>
    <property type="project" value="UniProtKB-KW"/>
</dbReference>
<keyword evidence="2 4" id="KW-0732">Signal</keyword>
<dbReference type="PROSITE" id="PS51257">
    <property type="entry name" value="PROKAR_LIPOPROTEIN"/>
    <property type="match status" value="1"/>
</dbReference>
<protein>
    <submittedName>
        <fullName evidence="6">Endo-1,4-beta-xylanase</fullName>
        <ecNumber evidence="6">3.2.1.8</ecNumber>
    </submittedName>
</protein>
<feature type="chain" id="PRO_5016977904" evidence="4">
    <location>
        <begin position="26"/>
        <end position="432"/>
    </location>
</feature>
<name>A0A369QEX9_9BACT</name>
<dbReference type="OrthoDB" id="9809261at2"/>
<dbReference type="AlphaFoldDB" id="A0A369QEX9"/>
<dbReference type="EMBL" id="QASA01000001">
    <property type="protein sequence ID" value="RDC61807.1"/>
    <property type="molecule type" value="Genomic_DNA"/>
</dbReference>
<feature type="signal peptide" evidence="4">
    <location>
        <begin position="1"/>
        <end position="25"/>
    </location>
</feature>
<feature type="domain" description="4-O-methyl-glucuronoyl methylesterase-like" evidence="5">
    <location>
        <begin position="233"/>
        <end position="381"/>
    </location>
</feature>
<evidence type="ECO:0000256" key="3">
    <source>
        <dbReference type="ARBA" id="ARBA00022801"/>
    </source>
</evidence>
<organism evidence="6 7">
    <name type="scientific">Adhaeribacter pallidiroseus</name>
    <dbReference type="NCBI Taxonomy" id="2072847"/>
    <lineage>
        <taxon>Bacteria</taxon>
        <taxon>Pseudomonadati</taxon>
        <taxon>Bacteroidota</taxon>
        <taxon>Cytophagia</taxon>
        <taxon>Cytophagales</taxon>
        <taxon>Hymenobacteraceae</taxon>
        <taxon>Adhaeribacter</taxon>
    </lineage>
</organism>
<evidence type="ECO:0000259" key="5">
    <source>
        <dbReference type="Pfam" id="PF22244"/>
    </source>
</evidence>
<evidence type="ECO:0000256" key="2">
    <source>
        <dbReference type="ARBA" id="ARBA00022729"/>
    </source>
</evidence>
<dbReference type="Proteomes" id="UP000253919">
    <property type="component" value="Unassembled WGS sequence"/>
</dbReference>
<keyword evidence="6" id="KW-0119">Carbohydrate metabolism</keyword>
<dbReference type="RefSeq" id="WP_115371346.1">
    <property type="nucleotide sequence ID" value="NZ_QASA01000001.1"/>
</dbReference>
<dbReference type="InterPro" id="IPR054579">
    <property type="entry name" value="GCE-like_dom"/>
</dbReference>
<dbReference type="GO" id="GO:0052689">
    <property type="term" value="F:carboxylic ester hydrolase activity"/>
    <property type="evidence" value="ECO:0007669"/>
    <property type="project" value="UniProtKB-KW"/>
</dbReference>
<keyword evidence="6" id="KW-0624">Polysaccharide degradation</keyword>
<dbReference type="Pfam" id="PF22244">
    <property type="entry name" value="GCE_fung"/>
    <property type="match status" value="1"/>
</dbReference>
<dbReference type="InterPro" id="IPR029058">
    <property type="entry name" value="AB_hydrolase_fold"/>
</dbReference>
<dbReference type="Gene3D" id="3.40.50.1820">
    <property type="entry name" value="alpha/beta hydrolase"/>
    <property type="match status" value="1"/>
</dbReference>